<evidence type="ECO:0000256" key="6">
    <source>
        <dbReference type="ARBA" id="ARBA00030592"/>
    </source>
</evidence>
<keyword evidence="4 8" id="KW-0547">Nucleotide-binding</keyword>
<dbReference type="EC" id="6.3.2.17" evidence="2"/>
<comment type="similarity">
    <text evidence="1 8">Belongs to the folylpolyglutamate synthase family.</text>
</comment>
<dbReference type="EMBL" id="JAHLDV010000001">
    <property type="protein sequence ID" value="MBU3158174.1"/>
    <property type="molecule type" value="Genomic_DNA"/>
</dbReference>
<evidence type="ECO:0000259" key="10">
    <source>
        <dbReference type="Pfam" id="PF08245"/>
    </source>
</evidence>
<accession>A0ABS6BP30</accession>
<organism evidence="11 12">
    <name type="scientific">Clostridium frigoris</name>
    <dbReference type="NCBI Taxonomy" id="205327"/>
    <lineage>
        <taxon>Bacteria</taxon>
        <taxon>Bacillati</taxon>
        <taxon>Bacillota</taxon>
        <taxon>Clostridia</taxon>
        <taxon>Eubacteriales</taxon>
        <taxon>Clostridiaceae</taxon>
        <taxon>Clostridium</taxon>
    </lineage>
</organism>
<sequence>MNYDEARSYITNTAKFGSKLGLDRTEKLLELLGNPHKKLKCIHIAGTNGKGSTAAMVSSILVEAGYKVGSYISPFIEEFEERIQINNKNISKDDLSDIITEVSKAVEKVVELGYINPTEFEIITCAGFLYFYKNNIDFAVVEVGLGGRLDSTNVITPILSIIASISLDHTLILGDTLGKIAYEKAGIIKRGIPVVVYPQNKQSYDVIENICREKKCELIKVPRDSAVYLGKENLKHLVVKSIEGKMAYKHNAITQKIEIKTINNDYIIDLALLGKHQLLNCSVAVHAIEAIMGQGVIISKANIIAGLMNVAWPARLEVMNRRPLVVIDGAHNIDGIKNLTQSIDMYFNYNKIILILGILADKQVEEMIKTIVPKAYRVITVTPHSIRAELAEELKVQVEKYTSKCESIEDYDEAYKKALSYCEDDDLLLVSGSLYMVGDMRKIIRNTNIH</sequence>
<feature type="domain" description="Mur ligase C-terminal" evidence="9">
    <location>
        <begin position="315"/>
        <end position="433"/>
    </location>
</feature>
<dbReference type="Proteomes" id="UP000776252">
    <property type="component" value="Unassembled WGS sequence"/>
</dbReference>
<dbReference type="PANTHER" id="PTHR11136:SF0">
    <property type="entry name" value="DIHYDROFOLATE SYNTHETASE-RELATED"/>
    <property type="match status" value="1"/>
</dbReference>
<keyword evidence="12" id="KW-1185">Reference proteome</keyword>
<evidence type="ECO:0000256" key="7">
    <source>
        <dbReference type="ARBA" id="ARBA00047493"/>
    </source>
</evidence>
<proteinExistence type="inferred from homology"/>
<evidence type="ECO:0000256" key="5">
    <source>
        <dbReference type="ARBA" id="ARBA00022840"/>
    </source>
</evidence>
<dbReference type="InterPro" id="IPR018109">
    <property type="entry name" value="Folylpolyglutamate_synth_CS"/>
</dbReference>
<dbReference type="InterPro" id="IPR013221">
    <property type="entry name" value="Mur_ligase_cen"/>
</dbReference>
<dbReference type="PIRSF" id="PIRSF001563">
    <property type="entry name" value="Folylpolyglu_synth"/>
    <property type="match status" value="1"/>
</dbReference>
<dbReference type="PROSITE" id="PS01012">
    <property type="entry name" value="FOLYLPOLYGLU_SYNT_2"/>
    <property type="match status" value="1"/>
</dbReference>
<dbReference type="RefSeq" id="WP_216145340.1">
    <property type="nucleotide sequence ID" value="NZ_JAHLDV010000001.1"/>
</dbReference>
<evidence type="ECO:0000256" key="3">
    <source>
        <dbReference type="ARBA" id="ARBA00022598"/>
    </source>
</evidence>
<evidence type="ECO:0000256" key="2">
    <source>
        <dbReference type="ARBA" id="ARBA00013025"/>
    </source>
</evidence>
<protein>
    <recommendedName>
        <fullName evidence="2">tetrahydrofolate synthase</fullName>
        <ecNumber evidence="2">6.3.2.17</ecNumber>
    </recommendedName>
    <alternativeName>
        <fullName evidence="6">Tetrahydrofolylpolyglutamate synthase</fullName>
    </alternativeName>
</protein>
<evidence type="ECO:0000313" key="12">
    <source>
        <dbReference type="Proteomes" id="UP000776252"/>
    </source>
</evidence>
<dbReference type="Pfam" id="PF02875">
    <property type="entry name" value="Mur_ligase_C"/>
    <property type="match status" value="1"/>
</dbReference>
<keyword evidence="5 8" id="KW-0067">ATP-binding</keyword>
<comment type="catalytic activity">
    <reaction evidence="7">
        <text>(6S)-5,6,7,8-tetrahydrofolyl-(gamma-L-Glu)(n) + L-glutamate + ATP = (6S)-5,6,7,8-tetrahydrofolyl-(gamma-L-Glu)(n+1) + ADP + phosphate + H(+)</text>
        <dbReference type="Rhea" id="RHEA:10580"/>
        <dbReference type="Rhea" id="RHEA-COMP:14738"/>
        <dbReference type="Rhea" id="RHEA-COMP:14740"/>
        <dbReference type="ChEBI" id="CHEBI:15378"/>
        <dbReference type="ChEBI" id="CHEBI:29985"/>
        <dbReference type="ChEBI" id="CHEBI:30616"/>
        <dbReference type="ChEBI" id="CHEBI:43474"/>
        <dbReference type="ChEBI" id="CHEBI:141005"/>
        <dbReference type="ChEBI" id="CHEBI:456216"/>
        <dbReference type="EC" id="6.3.2.17"/>
    </reaction>
</comment>
<evidence type="ECO:0000256" key="4">
    <source>
        <dbReference type="ARBA" id="ARBA00022741"/>
    </source>
</evidence>
<dbReference type="InterPro" id="IPR001645">
    <property type="entry name" value="Folylpolyglutamate_synth"/>
</dbReference>
<keyword evidence="3 8" id="KW-0436">Ligase</keyword>
<dbReference type="PANTHER" id="PTHR11136">
    <property type="entry name" value="FOLYLPOLYGLUTAMATE SYNTHASE-RELATED"/>
    <property type="match status" value="1"/>
</dbReference>
<comment type="caution">
    <text evidence="11">The sequence shown here is derived from an EMBL/GenBank/DDBJ whole genome shotgun (WGS) entry which is preliminary data.</text>
</comment>
<evidence type="ECO:0000256" key="8">
    <source>
        <dbReference type="PIRNR" id="PIRNR001563"/>
    </source>
</evidence>
<dbReference type="NCBIfam" id="TIGR01499">
    <property type="entry name" value="folC"/>
    <property type="match status" value="1"/>
</dbReference>
<evidence type="ECO:0000256" key="1">
    <source>
        <dbReference type="ARBA" id="ARBA00008276"/>
    </source>
</evidence>
<name>A0ABS6BP30_9CLOT</name>
<gene>
    <name evidence="11" type="ORF">KPL37_00105</name>
</gene>
<dbReference type="Pfam" id="PF08245">
    <property type="entry name" value="Mur_ligase_M"/>
    <property type="match status" value="1"/>
</dbReference>
<evidence type="ECO:0000259" key="9">
    <source>
        <dbReference type="Pfam" id="PF02875"/>
    </source>
</evidence>
<feature type="domain" description="Mur ligase central" evidence="10">
    <location>
        <begin position="44"/>
        <end position="287"/>
    </location>
</feature>
<reference evidence="11 12" key="1">
    <citation type="submission" date="2021-06" db="EMBL/GenBank/DDBJ databases">
        <title>Clostridia strains as spoilage organisms.</title>
        <authorList>
            <person name="Wambui J."/>
            <person name="Stephan R."/>
            <person name="Stevens M.J.A."/>
        </authorList>
    </citation>
    <scope>NUCLEOTIDE SEQUENCE [LARGE SCALE GENOMIC DNA]</scope>
    <source>
        <strain evidence="11 12">DSM 14204</strain>
    </source>
</reference>
<dbReference type="InterPro" id="IPR004101">
    <property type="entry name" value="Mur_ligase_C"/>
</dbReference>
<evidence type="ECO:0000313" key="11">
    <source>
        <dbReference type="EMBL" id="MBU3158174.1"/>
    </source>
</evidence>
<dbReference type="PROSITE" id="PS01011">
    <property type="entry name" value="FOLYLPOLYGLU_SYNT_1"/>
    <property type="match status" value="1"/>
</dbReference>